<evidence type="ECO:0000256" key="1">
    <source>
        <dbReference type="ARBA" id="ARBA00010322"/>
    </source>
</evidence>
<feature type="domain" description="CATSPERD/E C-terminal" evidence="5">
    <location>
        <begin position="1050"/>
        <end position="1198"/>
    </location>
</feature>
<dbReference type="GO" id="GO:0005524">
    <property type="term" value="F:ATP binding"/>
    <property type="evidence" value="ECO:0007669"/>
    <property type="project" value="UniProtKB-KW"/>
</dbReference>
<evidence type="ECO:0000259" key="4">
    <source>
        <dbReference type="Pfam" id="PF22843"/>
    </source>
</evidence>
<reference evidence="6 7" key="1">
    <citation type="journal article" date="2013" name="Curr. Biol.">
        <title>Shared signatures of parasitism and phylogenomics unite Cryptomycota and microsporidia.</title>
        <authorList>
            <person name="James T.Y."/>
            <person name="Pelin A."/>
            <person name="Bonen L."/>
            <person name="Ahrendt S."/>
            <person name="Sain D."/>
            <person name="Corradi N."/>
            <person name="Stajich J.E."/>
        </authorList>
    </citation>
    <scope>NUCLEOTIDE SEQUENCE [LARGE SCALE GENOMIC DNA]</scope>
    <source>
        <strain evidence="6 7">CSF55</strain>
    </source>
</reference>
<organism evidence="6 7">
    <name type="scientific">Rozella allomycis (strain CSF55)</name>
    <dbReference type="NCBI Taxonomy" id="988480"/>
    <lineage>
        <taxon>Eukaryota</taxon>
        <taxon>Fungi</taxon>
        <taxon>Fungi incertae sedis</taxon>
        <taxon>Cryptomycota</taxon>
        <taxon>Cryptomycota incertae sedis</taxon>
        <taxon>Rozella</taxon>
    </lineage>
</organism>
<dbReference type="InterPro" id="IPR053817">
    <property type="entry name" value="CATSPERE_NTD2"/>
</dbReference>
<dbReference type="Pfam" id="PF22850">
    <property type="entry name" value="CATSPERD-E_C"/>
    <property type="match status" value="1"/>
</dbReference>
<protein>
    <submittedName>
        <fullName evidence="6">ATPase, AFG1-like domain-containing protein</fullName>
    </submittedName>
</protein>
<dbReference type="Proteomes" id="UP000030755">
    <property type="component" value="Unassembled WGS sequence"/>
</dbReference>
<dbReference type="AlphaFoldDB" id="A0A075AQ98"/>
<comment type="similarity">
    <text evidence="1">Belongs to the AFG1 ATPase family.</text>
</comment>
<dbReference type="InterPro" id="IPR027417">
    <property type="entry name" value="P-loop_NTPase"/>
</dbReference>
<evidence type="ECO:0000259" key="5">
    <source>
        <dbReference type="Pfam" id="PF22850"/>
    </source>
</evidence>
<dbReference type="GO" id="GO:0005739">
    <property type="term" value="C:mitochondrion"/>
    <property type="evidence" value="ECO:0007669"/>
    <property type="project" value="TreeGrafter"/>
</dbReference>
<evidence type="ECO:0000313" key="7">
    <source>
        <dbReference type="Proteomes" id="UP000030755"/>
    </source>
</evidence>
<gene>
    <name evidence="6" type="ORF">O9G_001323</name>
</gene>
<evidence type="ECO:0000256" key="3">
    <source>
        <dbReference type="ARBA" id="ARBA00022840"/>
    </source>
</evidence>
<proteinExistence type="inferred from homology"/>
<feature type="domain" description="CATSPERE second N-terminal" evidence="4">
    <location>
        <begin position="451"/>
        <end position="543"/>
    </location>
</feature>
<dbReference type="Pfam" id="PF03969">
    <property type="entry name" value="AFG1_ATPase"/>
    <property type="match status" value="1"/>
</dbReference>
<accession>A0A075AQ98</accession>
<evidence type="ECO:0000313" key="6">
    <source>
        <dbReference type="EMBL" id="EPZ32421.1"/>
    </source>
</evidence>
<keyword evidence="2" id="KW-0547">Nucleotide-binding</keyword>
<dbReference type="InterPro" id="IPR053814">
    <property type="entry name" value="CATSPERD/E_C"/>
</dbReference>
<dbReference type="Gene3D" id="3.40.50.300">
    <property type="entry name" value="P-loop containing nucleotide triphosphate hydrolases"/>
    <property type="match status" value="1"/>
</dbReference>
<dbReference type="HOGENOM" id="CLU_270330_0_0_1"/>
<dbReference type="EMBL" id="KE561154">
    <property type="protein sequence ID" value="EPZ32421.1"/>
    <property type="molecule type" value="Genomic_DNA"/>
</dbReference>
<dbReference type="OrthoDB" id="548867at2759"/>
<keyword evidence="3" id="KW-0067">ATP-binding</keyword>
<evidence type="ECO:0000256" key="2">
    <source>
        <dbReference type="ARBA" id="ARBA00022741"/>
    </source>
</evidence>
<dbReference type="Pfam" id="PF22843">
    <property type="entry name" value="CATSPERE_NTD2"/>
    <property type="match status" value="1"/>
</dbReference>
<dbReference type="GO" id="GO:0016887">
    <property type="term" value="F:ATP hydrolysis activity"/>
    <property type="evidence" value="ECO:0007669"/>
    <property type="project" value="InterPro"/>
</dbReference>
<dbReference type="PANTHER" id="PTHR12169:SF6">
    <property type="entry name" value="AFG1-LIKE ATPASE"/>
    <property type="match status" value="1"/>
</dbReference>
<keyword evidence="7" id="KW-1185">Reference proteome</keyword>
<sequence length="1205" mass="135138">MKLFKALLKNSHPLKDLYNHKINEKIIKEDKFQANVIDQLCDFSDQIALSRKKRYLFQKTNTDAIKGIYLFGGVGSGKTTLMNMFYETLHPEIRKTRAHFHHFMISLHKSLHELKLEKIAEPIRHVSQELRQMNNVTDIADAMLLRQLLENMFQQGIYIVTTSNRHPDDLYKNGIQRDSFIPCIELIKRECRVINLDGGVDYRLNKHNAHNHVTAKTYFSPVTETTSNEVLQLFHKIIGDTKVGEDFLVTFGRNVRIPVAAGHYSLFHFNELCGQPLGAADYISLIQKYSVIFILGIPMLDSIDRNELRRFITFIDAAYDNNIKLLMQAAEKPKNLFGSSEAIPRNSSHDEYFAINRLISRLEEMSKDTAWLVNVYVKSAAANVTVELANNCYFLSNMTNTINDNASAGSTFIYSISLTCSVSGNYDFYVIVDGDINTRHEFFVHFQVERCYEWYLAAKPGMNSVSQTNYIENGKSEVRVWLYSTYLSSDFENNGTAVLPSVASGQLSKAIYANGDAPVLLTRSYSMASVSEPSFKDGYWSAYVTPSEQGIPIALTIGGNSVSVMSCRSYANEFVINIGKYSINSAFINIGSLNVSAATNSSYLNIVTDRCANSVSIGLSDIYPNGVFSFSQDNFKSTTKFYKLNINYTFLYSAAFADSTIAFLTDTGVYVVDKLIRNIVKSRGIPDVNSLNVLRDMDACDLLRLESLPLSKYLFAFDNKPYNSTIYSSQGKIYFSNDGGYSFSGIVLPLGNGNSTRQIYDVAVESSNGNIFIFCRNSFGKDLILSYLNGIFTTKYSFELNFFPFKSLFNSNAKHFQLHSTVDGTPQMFLLSDIVLTSLNGGELFMETKFKITDSDLFSAPRVYNRVFSIVEVSFTGCLPTEIVNFQFDHLGNILVSTLKSDGSISVRIIDAQNSENDSLTCPFSDLTFQDDSAPLTVSYNSNSETEISISSSNANLIKEDIVTTKSRSGIISNYFTNITLRPFSIKNQGVTNIRFSVYPANLACDEYSSSTVIRVGCPSQRRIKVVSNSTVDCPSTTITIPSGSFLNSDGSVSSSSKTISYDCDTYGNPIEAYYAETFTPKVALYDGDTFIKYIDSNFVVWEDLRRIDYSYGLNLKTAGCNRKPDNNWDSLAKILNPLTYWTNVYSKDCYSGAYSLSSSESSLPFPIMNSSNVNGLSWRGSEDGHYFFTLLVIDPDFRLSFLLV</sequence>
<name>A0A075AQ98_ROZAC</name>
<dbReference type="STRING" id="988480.A0A075AQ98"/>
<dbReference type="PANTHER" id="PTHR12169">
    <property type="entry name" value="ATPASE N2B"/>
    <property type="match status" value="1"/>
</dbReference>
<dbReference type="SUPFAM" id="SSF52540">
    <property type="entry name" value="P-loop containing nucleoside triphosphate hydrolases"/>
    <property type="match status" value="1"/>
</dbReference>
<dbReference type="InterPro" id="IPR005654">
    <property type="entry name" value="ATPase_AFG1-like"/>
</dbReference>
<dbReference type="NCBIfam" id="NF040713">
    <property type="entry name" value="ZapE"/>
    <property type="match status" value="1"/>
</dbReference>